<evidence type="ECO:0000256" key="3">
    <source>
        <dbReference type="ARBA" id="ARBA00022448"/>
    </source>
</evidence>
<dbReference type="InterPro" id="IPR000914">
    <property type="entry name" value="SBP_5_dom"/>
</dbReference>
<dbReference type="RefSeq" id="WP_103704779.1">
    <property type="nucleotide sequence ID" value="NZ_PQGA01000006.1"/>
</dbReference>
<dbReference type="InterPro" id="IPR023765">
    <property type="entry name" value="SBP_5_CS"/>
</dbReference>
<gene>
    <name evidence="7" type="ORF">B0G62_10662</name>
</gene>
<evidence type="ECO:0000256" key="4">
    <source>
        <dbReference type="ARBA" id="ARBA00022729"/>
    </source>
</evidence>
<evidence type="ECO:0000256" key="5">
    <source>
        <dbReference type="SAM" id="SignalP"/>
    </source>
</evidence>
<feature type="chain" id="PRO_5015416271" evidence="5">
    <location>
        <begin position="33"/>
        <end position="519"/>
    </location>
</feature>
<organism evidence="7 8">
    <name type="scientific">Paraburkholderia eburnea</name>
    <dbReference type="NCBI Taxonomy" id="1189126"/>
    <lineage>
        <taxon>Bacteria</taxon>
        <taxon>Pseudomonadati</taxon>
        <taxon>Pseudomonadota</taxon>
        <taxon>Betaproteobacteria</taxon>
        <taxon>Burkholderiales</taxon>
        <taxon>Burkholderiaceae</taxon>
        <taxon>Paraburkholderia</taxon>
    </lineage>
</organism>
<evidence type="ECO:0000256" key="2">
    <source>
        <dbReference type="ARBA" id="ARBA00005695"/>
    </source>
</evidence>
<dbReference type="Proteomes" id="UP000237381">
    <property type="component" value="Unassembled WGS sequence"/>
</dbReference>
<evidence type="ECO:0000313" key="7">
    <source>
        <dbReference type="EMBL" id="POR51528.1"/>
    </source>
</evidence>
<comment type="similarity">
    <text evidence="2">Belongs to the bacterial solute-binding protein 5 family.</text>
</comment>
<sequence length="519" mass="55841">MTRRTLLRLGAAAATGMLSGGAGLMLSTAARAATTPKPGAHIRVASLVPAAAVDPVRLTDSASILLVNQTGEYLLNDDPHRGLVPVLAESWRHNADASVWEFTIRRNVKFHDGQILGARDVVATFERLVDPASASAALSAFRGVLSKGNIKALDDHTVQFRLDAPNGNFPYYVSSDTYNGVILPANYSGHYEKTFIGTGPFRLDQYTSGGARFVRNTAYWGPQALPERVEFSFFADEAAIGLALLGQQTDLVVGISAQQSRLLASNPAITITRLPSTQHDQVHMRTDQGPFKDKRVRQALALTLDRPKLVEGLLHGYGQVGNDHPFAAVYPSADRAVAQRTQDLKTARALLAQAGFANGFSTTLVTEKLGDIPQFAVVLQNAARAVGIDIRLKVEDQSLYYGDAQFGHSDWLDSTLGITDYGHRGTPNLVLSAPLLSGGAWNAAHFRNPAYDALVKQYVSTVDLNAQRTTAGKIEQLLLDETPLIISAYRDAITACAANLSGVQAAAIPQLQLANAWFS</sequence>
<dbReference type="Gene3D" id="3.40.190.10">
    <property type="entry name" value="Periplasmic binding protein-like II"/>
    <property type="match status" value="1"/>
</dbReference>
<evidence type="ECO:0000259" key="6">
    <source>
        <dbReference type="Pfam" id="PF00496"/>
    </source>
</evidence>
<dbReference type="CDD" id="cd08503">
    <property type="entry name" value="PBP2_NikA_DppA_OppA_like_17"/>
    <property type="match status" value="1"/>
</dbReference>
<dbReference type="PIRSF" id="PIRSF002741">
    <property type="entry name" value="MppA"/>
    <property type="match status" value="1"/>
</dbReference>
<proteinExistence type="inferred from homology"/>
<reference evidence="7 8" key="1">
    <citation type="submission" date="2018-01" db="EMBL/GenBank/DDBJ databases">
        <title>Genomic Encyclopedia of Type Strains, Phase III (KMG-III): the genomes of soil and plant-associated and newly described type strains.</title>
        <authorList>
            <person name="Whitman W."/>
        </authorList>
    </citation>
    <scope>NUCLEOTIDE SEQUENCE [LARGE SCALE GENOMIC DNA]</scope>
    <source>
        <strain evidence="7 8">JCM 18070</strain>
    </source>
</reference>
<comment type="subcellular location">
    <subcellularLocation>
        <location evidence="1">Cell envelope</location>
    </subcellularLocation>
</comment>
<dbReference type="PROSITE" id="PS01040">
    <property type="entry name" value="SBP_BACTERIAL_5"/>
    <property type="match status" value="1"/>
</dbReference>
<comment type="caution">
    <text evidence="7">The sequence shown here is derived from an EMBL/GenBank/DDBJ whole genome shotgun (WGS) entry which is preliminary data.</text>
</comment>
<keyword evidence="4 5" id="KW-0732">Signal</keyword>
<evidence type="ECO:0000313" key="8">
    <source>
        <dbReference type="Proteomes" id="UP000237381"/>
    </source>
</evidence>
<dbReference type="GO" id="GO:1904680">
    <property type="term" value="F:peptide transmembrane transporter activity"/>
    <property type="evidence" value="ECO:0007669"/>
    <property type="project" value="TreeGrafter"/>
</dbReference>
<dbReference type="GO" id="GO:0015833">
    <property type="term" value="P:peptide transport"/>
    <property type="evidence" value="ECO:0007669"/>
    <property type="project" value="TreeGrafter"/>
</dbReference>
<dbReference type="SUPFAM" id="SSF53850">
    <property type="entry name" value="Periplasmic binding protein-like II"/>
    <property type="match status" value="1"/>
</dbReference>
<dbReference type="InterPro" id="IPR030678">
    <property type="entry name" value="Peptide/Ni-bd"/>
</dbReference>
<name>A0A2S4M9W5_9BURK</name>
<dbReference type="Gene3D" id="3.90.76.10">
    <property type="entry name" value="Dipeptide-binding Protein, Domain 1"/>
    <property type="match status" value="1"/>
</dbReference>
<dbReference type="Gene3D" id="3.10.105.10">
    <property type="entry name" value="Dipeptide-binding Protein, Domain 3"/>
    <property type="match status" value="1"/>
</dbReference>
<feature type="domain" description="Solute-binding protein family 5" evidence="6">
    <location>
        <begin position="83"/>
        <end position="407"/>
    </location>
</feature>
<dbReference type="PANTHER" id="PTHR30290">
    <property type="entry name" value="PERIPLASMIC BINDING COMPONENT OF ABC TRANSPORTER"/>
    <property type="match status" value="1"/>
</dbReference>
<dbReference type="PROSITE" id="PS51318">
    <property type="entry name" value="TAT"/>
    <property type="match status" value="1"/>
</dbReference>
<dbReference type="PANTHER" id="PTHR30290:SF10">
    <property type="entry name" value="PERIPLASMIC OLIGOPEPTIDE-BINDING PROTEIN-RELATED"/>
    <property type="match status" value="1"/>
</dbReference>
<accession>A0A2S4M9W5</accession>
<dbReference type="InterPro" id="IPR039424">
    <property type="entry name" value="SBP_5"/>
</dbReference>
<dbReference type="OrthoDB" id="9801799at2"/>
<dbReference type="AlphaFoldDB" id="A0A2S4M9W5"/>
<dbReference type="GO" id="GO:0030288">
    <property type="term" value="C:outer membrane-bounded periplasmic space"/>
    <property type="evidence" value="ECO:0007669"/>
    <property type="project" value="UniProtKB-ARBA"/>
</dbReference>
<dbReference type="InterPro" id="IPR006311">
    <property type="entry name" value="TAT_signal"/>
</dbReference>
<dbReference type="EMBL" id="PQGA01000006">
    <property type="protein sequence ID" value="POR51528.1"/>
    <property type="molecule type" value="Genomic_DNA"/>
</dbReference>
<feature type="signal peptide" evidence="5">
    <location>
        <begin position="1"/>
        <end position="32"/>
    </location>
</feature>
<dbReference type="Pfam" id="PF00496">
    <property type="entry name" value="SBP_bac_5"/>
    <property type="match status" value="1"/>
</dbReference>
<evidence type="ECO:0000256" key="1">
    <source>
        <dbReference type="ARBA" id="ARBA00004196"/>
    </source>
</evidence>
<keyword evidence="3" id="KW-0813">Transport</keyword>
<dbReference type="GO" id="GO:0043190">
    <property type="term" value="C:ATP-binding cassette (ABC) transporter complex"/>
    <property type="evidence" value="ECO:0007669"/>
    <property type="project" value="InterPro"/>
</dbReference>
<keyword evidence="8" id="KW-1185">Reference proteome</keyword>
<protein>
    <submittedName>
        <fullName evidence="7">Peptide/nickel transport system substrate-binding protein</fullName>
    </submittedName>
</protein>